<dbReference type="Proteomes" id="UP000215999">
    <property type="component" value="Unassembled WGS sequence"/>
</dbReference>
<organism evidence="1 2">
    <name type="scientific">Photobacterium sanguinicancri</name>
    <dbReference type="NCBI Taxonomy" id="875932"/>
    <lineage>
        <taxon>Bacteria</taxon>
        <taxon>Pseudomonadati</taxon>
        <taxon>Pseudomonadota</taxon>
        <taxon>Gammaproteobacteria</taxon>
        <taxon>Vibrionales</taxon>
        <taxon>Vibrionaceae</taxon>
        <taxon>Photobacterium</taxon>
    </lineage>
</organism>
<evidence type="ECO:0000313" key="2">
    <source>
        <dbReference type="Proteomes" id="UP000215999"/>
    </source>
</evidence>
<sequence>MEATVTIFIEREHDHQFDHIAALSESIAEELAQEYGIRWGWNNEKLEIRHSSARGFMLAEDGKITIELRLGFAASLFSSSIEQNIVQRLDQLLTPDF</sequence>
<evidence type="ECO:0000313" key="1">
    <source>
        <dbReference type="EMBL" id="OZS43688.1"/>
    </source>
</evidence>
<keyword evidence="2" id="KW-1185">Reference proteome</keyword>
<evidence type="ECO:0008006" key="3">
    <source>
        <dbReference type="Google" id="ProtNLM"/>
    </source>
</evidence>
<accession>A0ABX4FXT2</accession>
<dbReference type="InterPro" id="IPR013433">
    <property type="entry name" value="PHA_gran_rgn"/>
</dbReference>
<dbReference type="EMBL" id="NOIF01000068">
    <property type="protein sequence ID" value="OZS43688.1"/>
    <property type="molecule type" value="Genomic_DNA"/>
</dbReference>
<dbReference type="NCBIfam" id="TIGR02610">
    <property type="entry name" value="PHA_gran_rgn"/>
    <property type="match status" value="1"/>
</dbReference>
<name>A0ABX4FXT2_9GAMM</name>
<reference evidence="1 2" key="1">
    <citation type="journal article" date="2016" name="Antonie Van Leeuwenhoek">
        <title>Photobacterium sanguinicancri sp. nov. isolated from marine animals.</title>
        <authorList>
            <person name="Gomez-Gil B."/>
            <person name="Roque A."/>
            <person name="Rotllant G."/>
            <person name="Romalde J.L."/>
            <person name="Doce A."/>
            <person name="Eggermont M."/>
            <person name="Defoirdt T."/>
        </authorList>
    </citation>
    <scope>NUCLEOTIDE SEQUENCE [LARGE SCALE GENOMIC DNA]</scope>
    <source>
        <strain evidence="1 2">CAIM 1827</strain>
    </source>
</reference>
<comment type="caution">
    <text evidence="1">The sequence shown here is derived from an EMBL/GenBank/DDBJ whole genome shotgun (WGS) entry which is preliminary data.</text>
</comment>
<gene>
    <name evidence="1" type="ORF">ASV53_11870</name>
</gene>
<protein>
    <recommendedName>
        <fullName evidence="3">Polyhydroxyalkanoic acid system protein</fullName>
    </recommendedName>
</protein>
<proteinExistence type="predicted"/>
<dbReference type="Pfam" id="PF09650">
    <property type="entry name" value="PHA_gran_rgn"/>
    <property type="match status" value="1"/>
</dbReference>